<feature type="region of interest" description="Disordered" evidence="9">
    <location>
        <begin position="506"/>
        <end position="539"/>
    </location>
</feature>
<dbReference type="InterPro" id="IPR012340">
    <property type="entry name" value="NA-bd_OB-fold"/>
</dbReference>
<feature type="region of interest" description="Disordered" evidence="9">
    <location>
        <begin position="614"/>
        <end position="633"/>
    </location>
</feature>
<dbReference type="CTD" id="55388"/>
<feature type="compositionally biased region" description="Polar residues" evidence="9">
    <location>
        <begin position="49"/>
        <end position="59"/>
    </location>
</feature>
<comment type="similarity">
    <text evidence="2">Belongs to the MCM10 family.</text>
</comment>
<proteinExistence type="inferred from homology"/>
<keyword evidence="7" id="KW-0862">Zinc</keyword>
<evidence type="ECO:0000256" key="4">
    <source>
        <dbReference type="ARBA" id="ARBA00022705"/>
    </source>
</evidence>
<keyword evidence="6" id="KW-0863">Zinc-finger</keyword>
<sequence length="795" mass="88389">MSAGANVSQSELSIDDEAEILALEKLLGSVEEDHNATNAGASTTASNGRSQSGKKTPTIETAVPLLREDSNFAQAFSYEVNVKPKKAVAKPSEPELDSSDDEEVKNFLERKYNEYGSDINKKLKQQRDSEHESKVTREVNAALKTTKFAESTPQAEAKHIKNPHNPIKRQAWTSNSFLKVAPTSTDVVAPSLSQHQTPQAAIYTDPVFGLRMINPLISSSLLQERMSGRKAVPFSGVPFHIERGDLSKDWVIAGVLVSKQPVRNTKKGDAYSTWRMSDLRGEMKTISLFLFRDAHKSLWKTAEGVCVAVLNPTIFERRSGSSDVACLSIDTSQKVMILGQSKDLGMCRAQKKNGDKCTSIVNLSECDYCVFHVKQEYGKMSRRSELQSATAGRGLNELRNKVLGKSEVFYGGQSFSAVPARKSAKLIGKERDRLSKLAGYDVSPFAHTANHVSKPKIHTPDAVPYASRTGPTSRVAGNVEASSKQRHQDLERLKILRAENERFMEAVSTQNTTSTPSKIEAEKNTGDIPSTPSTPSVAVPEKFKNRGFSFDTSLTPKLSGSENFSLDFNISARQAQSAKQKAAALLKKKPLAKLNPNSTRGSQDGKRRAIDELNDQFNNSAKRQKLEEDEREQMRKSRIERIMAATSTHSNLVEMREQEAQSEYFHKLERKEAMEEKMLGTFKMPCKAVICQRCKYTAFSAADRCKEEKHPLKVVDAQKRFFQCRDCGNRTTTVFKLPKQSCSSCKGSRWERTAMIRERKVLSGRESLSIRGDEETFMGSVASSANLNLLVPEEE</sequence>
<dbReference type="InterPro" id="IPR055065">
    <property type="entry name" value="OB_MCM10"/>
</dbReference>
<dbReference type="Pfam" id="PF24863">
    <property type="entry name" value="zf-CCCH_Mcm10"/>
    <property type="match status" value="1"/>
</dbReference>
<evidence type="ECO:0000256" key="7">
    <source>
        <dbReference type="ARBA" id="ARBA00022833"/>
    </source>
</evidence>
<dbReference type="GO" id="GO:0008270">
    <property type="term" value="F:zinc ion binding"/>
    <property type="evidence" value="ECO:0007669"/>
    <property type="project" value="UniProtKB-KW"/>
</dbReference>
<evidence type="ECO:0000256" key="5">
    <source>
        <dbReference type="ARBA" id="ARBA00022723"/>
    </source>
</evidence>
<protein>
    <recommendedName>
        <fullName evidence="3">Protein MCM10 homolog</fullName>
    </recommendedName>
</protein>
<feature type="region of interest" description="Disordered" evidence="9">
    <location>
        <begin position="455"/>
        <end position="486"/>
    </location>
</feature>
<dbReference type="GO" id="GO:0003697">
    <property type="term" value="F:single-stranded DNA binding"/>
    <property type="evidence" value="ECO:0007669"/>
    <property type="project" value="InterPro"/>
</dbReference>
<evidence type="ECO:0000313" key="12">
    <source>
        <dbReference type="RefSeq" id="XP_030380506.1"/>
    </source>
</evidence>
<dbReference type="RefSeq" id="XP_030380506.1">
    <property type="nucleotide sequence ID" value="XM_030524646.1"/>
</dbReference>
<feature type="region of interest" description="Disordered" evidence="9">
    <location>
        <begin position="581"/>
        <end position="608"/>
    </location>
</feature>
<dbReference type="SMART" id="SM01280">
    <property type="entry name" value="Mcm10"/>
    <property type="match status" value="1"/>
</dbReference>
<keyword evidence="8" id="KW-0539">Nucleus</keyword>
<keyword evidence="5" id="KW-0479">Metal-binding</keyword>
<dbReference type="FunFam" id="2.40.50.140:FF:000174">
    <property type="entry name" value="DNA replication licensing factor mcm10"/>
    <property type="match status" value="1"/>
</dbReference>
<dbReference type="GO" id="GO:0003688">
    <property type="term" value="F:DNA replication origin binding"/>
    <property type="evidence" value="ECO:0007669"/>
    <property type="project" value="TreeGrafter"/>
</dbReference>
<feature type="compositionally biased region" description="Basic and acidic residues" evidence="9">
    <location>
        <begin position="624"/>
        <end position="633"/>
    </location>
</feature>
<dbReference type="Pfam" id="PF22379">
    <property type="entry name" value="OB_MCM10"/>
    <property type="match status" value="1"/>
</dbReference>
<evidence type="ECO:0000256" key="9">
    <source>
        <dbReference type="SAM" id="MobiDB-lite"/>
    </source>
</evidence>
<feature type="region of interest" description="Disordered" evidence="9">
    <location>
        <begin position="33"/>
        <end position="59"/>
    </location>
</feature>
<dbReference type="GO" id="GO:0043596">
    <property type="term" value="C:nuclear replication fork"/>
    <property type="evidence" value="ECO:0007669"/>
    <property type="project" value="TreeGrafter"/>
</dbReference>
<dbReference type="GeneID" id="115628504"/>
<dbReference type="InterPro" id="IPR040184">
    <property type="entry name" value="Mcm10"/>
</dbReference>
<dbReference type="GO" id="GO:0006270">
    <property type="term" value="P:DNA replication initiation"/>
    <property type="evidence" value="ECO:0007669"/>
    <property type="project" value="InterPro"/>
</dbReference>
<feature type="compositionally biased region" description="Polar residues" evidence="9">
    <location>
        <begin position="507"/>
        <end position="517"/>
    </location>
</feature>
<organism evidence="11 12">
    <name type="scientific">Drosophila lebanonensis</name>
    <name type="common">Fruit fly</name>
    <name type="synonym">Scaptodrosophila lebanonensis</name>
    <dbReference type="NCBI Taxonomy" id="7225"/>
    <lineage>
        <taxon>Eukaryota</taxon>
        <taxon>Metazoa</taxon>
        <taxon>Ecdysozoa</taxon>
        <taxon>Arthropoda</taxon>
        <taxon>Hexapoda</taxon>
        <taxon>Insecta</taxon>
        <taxon>Pterygota</taxon>
        <taxon>Neoptera</taxon>
        <taxon>Endopterygota</taxon>
        <taxon>Diptera</taxon>
        <taxon>Brachycera</taxon>
        <taxon>Muscomorpha</taxon>
        <taxon>Ephydroidea</taxon>
        <taxon>Drosophilidae</taxon>
        <taxon>Scaptodrosophila</taxon>
    </lineage>
</organism>
<dbReference type="PANTHER" id="PTHR13454">
    <property type="entry name" value="PROTEIN MCM10 HOMOLOG"/>
    <property type="match status" value="1"/>
</dbReference>
<feature type="compositionally biased region" description="Low complexity" evidence="9">
    <location>
        <begin position="36"/>
        <end position="48"/>
    </location>
</feature>
<comment type="subcellular location">
    <subcellularLocation>
        <location evidence="1">Nucleus</location>
    </subcellularLocation>
</comment>
<dbReference type="Gene3D" id="2.40.50.140">
    <property type="entry name" value="Nucleic acid-binding proteins"/>
    <property type="match status" value="1"/>
</dbReference>
<keyword evidence="4" id="KW-0235">DNA replication</keyword>
<dbReference type="RefSeq" id="XP_030380507.1">
    <property type="nucleotide sequence ID" value="XM_030524647.1"/>
</dbReference>
<evidence type="ECO:0000256" key="3">
    <source>
        <dbReference type="ARBA" id="ARBA00017770"/>
    </source>
</evidence>
<dbReference type="OrthoDB" id="273123at2759"/>
<evidence type="ECO:0000256" key="6">
    <source>
        <dbReference type="ARBA" id="ARBA00022771"/>
    </source>
</evidence>
<keyword evidence="11" id="KW-1185">Reference proteome</keyword>
<dbReference type="Pfam" id="PF09332">
    <property type="entry name" value="Mcm10"/>
    <property type="match status" value="1"/>
</dbReference>
<evidence type="ECO:0000256" key="2">
    <source>
        <dbReference type="ARBA" id="ARBA00009679"/>
    </source>
</evidence>
<feature type="domain" description="Replication factor Mcm10 C-terminal" evidence="10">
    <location>
        <begin position="461"/>
        <end position="780"/>
    </location>
</feature>
<reference evidence="12 13" key="1">
    <citation type="submission" date="2025-04" db="UniProtKB">
        <authorList>
            <consortium name="RefSeq"/>
        </authorList>
    </citation>
    <scope>IDENTIFICATION</scope>
    <source>
        <strain evidence="12 13">11010-0011.00</strain>
        <tissue evidence="12 13">Whole body</tissue>
    </source>
</reference>
<gene>
    <name evidence="12 13" type="primary">LOC115628504</name>
</gene>
<dbReference type="Proteomes" id="UP000504634">
    <property type="component" value="Unplaced"/>
</dbReference>
<dbReference type="InterPro" id="IPR056791">
    <property type="entry name" value="Znf_Mcm10_C"/>
</dbReference>
<evidence type="ECO:0000313" key="13">
    <source>
        <dbReference type="RefSeq" id="XP_030380507.1"/>
    </source>
</evidence>
<dbReference type="InterPro" id="IPR015408">
    <property type="entry name" value="Znf_Mcm10/DnaG"/>
</dbReference>
<evidence type="ECO:0000259" key="10">
    <source>
        <dbReference type="SMART" id="SM01280"/>
    </source>
</evidence>
<dbReference type="PANTHER" id="PTHR13454:SF11">
    <property type="entry name" value="PROTEIN MCM10 HOMOLOG"/>
    <property type="match status" value="1"/>
</dbReference>
<evidence type="ECO:0000313" key="11">
    <source>
        <dbReference type="Proteomes" id="UP000504634"/>
    </source>
</evidence>
<dbReference type="AlphaFoldDB" id="A0A6J2TVC9"/>
<evidence type="ECO:0000256" key="1">
    <source>
        <dbReference type="ARBA" id="ARBA00004123"/>
    </source>
</evidence>
<dbReference type="Pfam" id="PF09329">
    <property type="entry name" value="zf-primase"/>
    <property type="match status" value="1"/>
</dbReference>
<name>A0A6J2TVC9_DROLE</name>
<evidence type="ECO:0000256" key="8">
    <source>
        <dbReference type="ARBA" id="ARBA00023242"/>
    </source>
</evidence>
<dbReference type="InterPro" id="IPR015411">
    <property type="entry name" value="Rep_factor_Mcm10_C"/>
</dbReference>
<accession>A0A6J2TVC9</accession>